<feature type="transmembrane region" description="Helical" evidence="2">
    <location>
        <begin position="33"/>
        <end position="54"/>
    </location>
</feature>
<dbReference type="SUPFAM" id="SSF51445">
    <property type="entry name" value="(Trans)glycosidases"/>
    <property type="match status" value="1"/>
</dbReference>
<keyword evidence="5" id="KW-1185">Reference proteome</keyword>
<keyword evidence="2" id="KW-0472">Membrane</keyword>
<gene>
    <name evidence="4" type="ORF">J3A84_03395</name>
</gene>
<comment type="caution">
    <text evidence="4">The sequence shown here is derived from an EMBL/GenBank/DDBJ whole genome shotgun (WGS) entry which is preliminary data.</text>
</comment>
<evidence type="ECO:0000259" key="3">
    <source>
        <dbReference type="Pfam" id="PF02638"/>
    </source>
</evidence>
<evidence type="ECO:0000313" key="4">
    <source>
        <dbReference type="EMBL" id="MBO1264089.1"/>
    </source>
</evidence>
<dbReference type="RefSeq" id="WP_207598608.1">
    <property type="nucleotide sequence ID" value="NZ_JAFNJU010000002.1"/>
</dbReference>
<keyword evidence="1" id="KW-0732">Signal</keyword>
<evidence type="ECO:0000256" key="1">
    <source>
        <dbReference type="ARBA" id="ARBA00022729"/>
    </source>
</evidence>
<sequence length="606" mass="69673">MPENSNHQKEKKEEILVYPKEVNIPQRKKKSTLIGALLLLLISLVLLWACGIFGNGEDVPAPILEEGVETPDNEPSEDPIPAVTYLEQEKNPESGKYEFRAAWLPSVRNLDYPERPGMSTSQLKESFRKILDVYELYNLNAVIMQVRPAEDALYLSALNPPSIYVTGDLSKDLPFNLLQFAIEETHKRGMEFHAWFNPFRVTVDKSEKETSEILAALHEDSYARAHPSQVLRFDDRLFLDPGNPSAREHVIHSIMEVVRTYDIDAVHLDDYFYPYRSTKLNENGETVPYLFGDEEEDAMTFLANKGDFTDIKAWRRNNTYLFIRELSESIHDLKPYVKLGVSPFGIWGHAEETEGAGSDTPLESSETYQHQVFTDTRKWIQEELVDYVIPQIYWNFGEAAAPYSVLARWWNDQVEGTDVDLYIGHANYKVYEQTDNPYWQGDSLIKDQISFNHSLGNIRGSSFFRFGYLTPGHSAFTGEGKEALVKNNEAIRTLYEDMAVIPKNENLPHAKATAPLDVLIKNQILSFRDGYEGFDESEKTRYFLIYRFPKSDLDPENPAYIHRRIPVDSSISRYEMNHLDTENYTYAVSAFNRLHVESQIVLPGEE</sequence>
<organism evidence="4 5">
    <name type="scientific">Proteiniclasticum aestuarii</name>
    <dbReference type="NCBI Taxonomy" id="2817862"/>
    <lineage>
        <taxon>Bacteria</taxon>
        <taxon>Bacillati</taxon>
        <taxon>Bacillota</taxon>
        <taxon>Clostridia</taxon>
        <taxon>Eubacteriales</taxon>
        <taxon>Clostridiaceae</taxon>
        <taxon>Proteiniclasticum</taxon>
    </lineage>
</organism>
<keyword evidence="2" id="KW-1133">Transmembrane helix</keyword>
<dbReference type="EMBL" id="JAFNJU010000002">
    <property type="protein sequence ID" value="MBO1264089.1"/>
    <property type="molecule type" value="Genomic_DNA"/>
</dbReference>
<dbReference type="Proteomes" id="UP000664218">
    <property type="component" value="Unassembled WGS sequence"/>
</dbReference>
<dbReference type="PANTHER" id="PTHR43405">
    <property type="entry name" value="GLYCOSYL HYDROLASE DIGH"/>
    <property type="match status" value="1"/>
</dbReference>
<keyword evidence="2" id="KW-0812">Transmembrane</keyword>
<accession>A0A939KG68</accession>
<dbReference type="PANTHER" id="PTHR43405:SF1">
    <property type="entry name" value="GLYCOSYL HYDROLASE DIGH"/>
    <property type="match status" value="1"/>
</dbReference>
<feature type="domain" description="Glycosyl hydrolase-like 10" evidence="3">
    <location>
        <begin position="98"/>
        <end position="433"/>
    </location>
</feature>
<reference evidence="4" key="1">
    <citation type="submission" date="2021-03" db="EMBL/GenBank/DDBJ databases">
        <title>Proteiniclasticum marinus sp. nov., isolated from tidal flat sediment.</title>
        <authorList>
            <person name="Namirimu T."/>
            <person name="Yang J.-A."/>
            <person name="Yang S.-H."/>
            <person name="Kim Y.-J."/>
            <person name="Kwon K.K."/>
        </authorList>
    </citation>
    <scope>NUCLEOTIDE SEQUENCE</scope>
    <source>
        <strain evidence="4">SCR006</strain>
    </source>
</reference>
<proteinExistence type="predicted"/>
<evidence type="ECO:0000313" key="5">
    <source>
        <dbReference type="Proteomes" id="UP000664218"/>
    </source>
</evidence>
<dbReference type="InterPro" id="IPR052177">
    <property type="entry name" value="Divisome_Glycosyl_Hydrolase"/>
</dbReference>
<dbReference type="InterPro" id="IPR017853">
    <property type="entry name" value="GH"/>
</dbReference>
<dbReference type="AlphaFoldDB" id="A0A939KG68"/>
<protein>
    <submittedName>
        <fullName evidence="4">Family 10 glycosylhydrolase</fullName>
    </submittedName>
</protein>
<name>A0A939KG68_9CLOT</name>
<dbReference type="Gene3D" id="3.20.20.80">
    <property type="entry name" value="Glycosidases"/>
    <property type="match status" value="1"/>
</dbReference>
<evidence type="ECO:0000256" key="2">
    <source>
        <dbReference type="SAM" id="Phobius"/>
    </source>
</evidence>
<dbReference type="InterPro" id="IPR003790">
    <property type="entry name" value="GHL10"/>
</dbReference>
<dbReference type="Pfam" id="PF02638">
    <property type="entry name" value="GHL10"/>
    <property type="match status" value="1"/>
</dbReference>